<keyword evidence="6" id="KW-0503">Monooxygenase</keyword>
<organism evidence="7 8">
    <name type="scientific">Datura stramonium</name>
    <name type="common">Jimsonweed</name>
    <name type="synonym">Common thornapple</name>
    <dbReference type="NCBI Taxonomy" id="4076"/>
    <lineage>
        <taxon>Eukaryota</taxon>
        <taxon>Viridiplantae</taxon>
        <taxon>Streptophyta</taxon>
        <taxon>Embryophyta</taxon>
        <taxon>Tracheophyta</taxon>
        <taxon>Spermatophyta</taxon>
        <taxon>Magnoliopsida</taxon>
        <taxon>eudicotyledons</taxon>
        <taxon>Gunneridae</taxon>
        <taxon>Pentapetalae</taxon>
        <taxon>asterids</taxon>
        <taxon>lamiids</taxon>
        <taxon>Solanales</taxon>
        <taxon>Solanaceae</taxon>
        <taxon>Solanoideae</taxon>
        <taxon>Datureae</taxon>
        <taxon>Datura</taxon>
    </lineage>
</organism>
<dbReference type="PRINTS" id="PR00463">
    <property type="entry name" value="EP450I"/>
</dbReference>
<protein>
    <recommendedName>
        <fullName evidence="9">Cytochrome P450</fullName>
    </recommendedName>
</protein>
<dbReference type="EMBL" id="JACEIK010005843">
    <property type="protein sequence ID" value="MCE0482287.1"/>
    <property type="molecule type" value="Genomic_DNA"/>
</dbReference>
<evidence type="ECO:0000256" key="1">
    <source>
        <dbReference type="ARBA" id="ARBA00010617"/>
    </source>
</evidence>
<dbReference type="Gene3D" id="1.10.630.10">
    <property type="entry name" value="Cytochrome P450"/>
    <property type="match status" value="1"/>
</dbReference>
<dbReference type="Proteomes" id="UP000823775">
    <property type="component" value="Unassembled WGS sequence"/>
</dbReference>
<gene>
    <name evidence="7" type="ORF">HAX54_040950</name>
</gene>
<evidence type="ECO:0000313" key="8">
    <source>
        <dbReference type="Proteomes" id="UP000823775"/>
    </source>
</evidence>
<evidence type="ECO:0000256" key="3">
    <source>
        <dbReference type="ARBA" id="ARBA00022723"/>
    </source>
</evidence>
<comment type="caution">
    <text evidence="7">The sequence shown here is derived from an EMBL/GenBank/DDBJ whole genome shotgun (WGS) entry which is preliminary data.</text>
</comment>
<accession>A0ABS8VTF5</accession>
<evidence type="ECO:0000256" key="5">
    <source>
        <dbReference type="ARBA" id="ARBA00023004"/>
    </source>
</evidence>
<evidence type="ECO:0008006" key="9">
    <source>
        <dbReference type="Google" id="ProtNLM"/>
    </source>
</evidence>
<sequence>MAELIIRNPSVMATKTQLEVSEVLNGKKKFEDTDLEELKDPKYWHNSENFIPKRFENNSIDFKGNHFEFIPFGAGRRICPRMLFGLANVGHPLAQLLYHFDWKLPPEVSLDDFDMTEAEGVTASRKNHFCLIATPSGLS</sequence>
<dbReference type="InterPro" id="IPR052306">
    <property type="entry name" value="CYP450_71D"/>
</dbReference>
<proteinExistence type="inferred from homology"/>
<evidence type="ECO:0000313" key="7">
    <source>
        <dbReference type="EMBL" id="MCE0482287.1"/>
    </source>
</evidence>
<evidence type="ECO:0000256" key="4">
    <source>
        <dbReference type="ARBA" id="ARBA00023002"/>
    </source>
</evidence>
<keyword evidence="5" id="KW-0408">Iron</keyword>
<keyword evidence="4" id="KW-0560">Oxidoreductase</keyword>
<dbReference type="SUPFAM" id="SSF48264">
    <property type="entry name" value="Cytochrome P450"/>
    <property type="match status" value="1"/>
</dbReference>
<evidence type="ECO:0000256" key="6">
    <source>
        <dbReference type="ARBA" id="ARBA00023033"/>
    </source>
</evidence>
<evidence type="ECO:0000256" key="2">
    <source>
        <dbReference type="ARBA" id="ARBA00022617"/>
    </source>
</evidence>
<dbReference type="InterPro" id="IPR036396">
    <property type="entry name" value="Cyt_P450_sf"/>
</dbReference>
<dbReference type="InterPro" id="IPR002401">
    <property type="entry name" value="Cyt_P450_E_grp-I"/>
</dbReference>
<dbReference type="Pfam" id="PF00067">
    <property type="entry name" value="p450"/>
    <property type="match status" value="1"/>
</dbReference>
<keyword evidence="3" id="KW-0479">Metal-binding</keyword>
<dbReference type="PANTHER" id="PTHR47953:SF22">
    <property type="entry name" value="CYTOCHROME P450"/>
    <property type="match status" value="1"/>
</dbReference>
<comment type="similarity">
    <text evidence="1">Belongs to the cytochrome P450 family.</text>
</comment>
<dbReference type="InterPro" id="IPR001128">
    <property type="entry name" value="Cyt_P450"/>
</dbReference>
<keyword evidence="8" id="KW-1185">Reference proteome</keyword>
<name>A0ABS8VTF5_DATST</name>
<reference evidence="7 8" key="1">
    <citation type="journal article" date="2021" name="BMC Genomics">
        <title>Datura genome reveals duplications of psychoactive alkaloid biosynthetic genes and high mutation rate following tissue culture.</title>
        <authorList>
            <person name="Rajewski A."/>
            <person name="Carter-House D."/>
            <person name="Stajich J."/>
            <person name="Litt A."/>
        </authorList>
    </citation>
    <scope>NUCLEOTIDE SEQUENCE [LARGE SCALE GENOMIC DNA]</scope>
    <source>
        <strain evidence="7">AR-01</strain>
    </source>
</reference>
<dbReference type="PANTHER" id="PTHR47953">
    <property type="entry name" value="OS08G0105600 PROTEIN"/>
    <property type="match status" value="1"/>
</dbReference>
<keyword evidence="2" id="KW-0349">Heme</keyword>